<feature type="domain" description="DnaJ-like protein C11 C-terminal" evidence="3">
    <location>
        <begin position="4"/>
        <end position="129"/>
    </location>
</feature>
<comment type="caution">
    <text evidence="4">The sequence shown here is derived from an EMBL/GenBank/DDBJ whole genome shotgun (WGS) entry which is preliminary data.</text>
</comment>
<dbReference type="Pfam" id="PF11875">
    <property type="entry name" value="DnaJ-like_C11_C"/>
    <property type="match status" value="1"/>
</dbReference>
<proteinExistence type="predicted"/>
<keyword evidence="1" id="KW-0143">Chaperone</keyword>
<dbReference type="AlphaFoldDB" id="A0A438ES38"/>
<dbReference type="Proteomes" id="UP000288805">
    <property type="component" value="Unassembled WGS sequence"/>
</dbReference>
<keyword evidence="2" id="KW-0175">Coiled coil</keyword>
<evidence type="ECO:0000256" key="1">
    <source>
        <dbReference type="ARBA" id="ARBA00023186"/>
    </source>
</evidence>
<dbReference type="EMBL" id="QGNW01001195">
    <property type="protein sequence ID" value="RVW50553.1"/>
    <property type="molecule type" value="Genomic_DNA"/>
</dbReference>
<protein>
    <submittedName>
        <fullName evidence="4">Chaperone protein dnaJ 13</fullName>
    </submittedName>
</protein>
<evidence type="ECO:0000313" key="4">
    <source>
        <dbReference type="EMBL" id="RVW50553.1"/>
    </source>
</evidence>
<name>A0A438ES38_VITVI</name>
<organism evidence="4 5">
    <name type="scientific">Vitis vinifera</name>
    <name type="common">Grape</name>
    <dbReference type="NCBI Taxonomy" id="29760"/>
    <lineage>
        <taxon>Eukaryota</taxon>
        <taxon>Viridiplantae</taxon>
        <taxon>Streptophyta</taxon>
        <taxon>Embryophyta</taxon>
        <taxon>Tracheophyta</taxon>
        <taxon>Spermatophyta</taxon>
        <taxon>Magnoliopsida</taxon>
        <taxon>eudicotyledons</taxon>
        <taxon>Gunneridae</taxon>
        <taxon>Pentapetalae</taxon>
        <taxon>rosids</taxon>
        <taxon>Vitales</taxon>
        <taxon>Vitaceae</taxon>
        <taxon>Viteae</taxon>
        <taxon>Vitis</taxon>
    </lineage>
</organism>
<dbReference type="OrthoDB" id="10250354at2759"/>
<dbReference type="InterPro" id="IPR024586">
    <property type="entry name" value="DnaJ-like_C11_C"/>
</dbReference>
<sequence length="135" mass="15076">MFLQVQEARAAAEKAQQLLQNVANRKRNRQLETGGLVITKAVYGNRKALNEPGEGDDQLASQVVDVTLPLNFLVNDSGQLKLHEGVKKSGIMGFCDPCPGEPKQLYVEYTYGGDRYEVIVDDYEELLIPQRSHRA</sequence>
<accession>A0A438ES38</accession>
<dbReference type="PANTHER" id="PTHR44914">
    <property type="entry name" value="CHAPERONE PROTEIN DNAJ 13"/>
    <property type="match status" value="1"/>
</dbReference>
<evidence type="ECO:0000256" key="2">
    <source>
        <dbReference type="SAM" id="Coils"/>
    </source>
</evidence>
<evidence type="ECO:0000259" key="3">
    <source>
        <dbReference type="Pfam" id="PF11875"/>
    </source>
</evidence>
<gene>
    <name evidence="4" type="primary">ATJ13_2</name>
    <name evidence="4" type="ORF">CK203_074502</name>
</gene>
<dbReference type="InterPro" id="IPR042162">
    <property type="entry name" value="AtJ13"/>
</dbReference>
<dbReference type="PANTHER" id="PTHR44914:SF1">
    <property type="entry name" value="CHAPERONE PROTEIN DNAJ 13"/>
    <property type="match status" value="1"/>
</dbReference>
<feature type="coiled-coil region" evidence="2">
    <location>
        <begin position="5"/>
        <end position="32"/>
    </location>
</feature>
<evidence type="ECO:0000313" key="5">
    <source>
        <dbReference type="Proteomes" id="UP000288805"/>
    </source>
</evidence>
<reference evidence="4 5" key="1">
    <citation type="journal article" date="2018" name="PLoS Genet.">
        <title>Population sequencing reveals clonal diversity and ancestral inbreeding in the grapevine cultivar Chardonnay.</title>
        <authorList>
            <person name="Roach M.J."/>
            <person name="Johnson D.L."/>
            <person name="Bohlmann J."/>
            <person name="van Vuuren H.J."/>
            <person name="Jones S.J."/>
            <person name="Pretorius I.S."/>
            <person name="Schmidt S.A."/>
            <person name="Borneman A.R."/>
        </authorList>
    </citation>
    <scope>NUCLEOTIDE SEQUENCE [LARGE SCALE GENOMIC DNA]</scope>
    <source>
        <strain evidence="5">cv. Chardonnay</strain>
        <tissue evidence="4">Leaf</tissue>
    </source>
</reference>